<sequence>MDDPTVHDALGKSIAQMYTIEFQKRGFPHVHILIVLRAADKFSTSELIDIFVRAEIPSSIENLLLHEIVTKCLLHGPCGIDNPGAPCREAGQCTKMFPKEFRTETTVNVSVYPLYRRCPDDTTFVREREMDKQIRCPLQSLPAVEI</sequence>
<keyword evidence="3" id="KW-1185">Reference proteome</keyword>
<accession>A0A4Y2KCA5</accession>
<dbReference type="InterPro" id="IPR025476">
    <property type="entry name" value="Helitron_helicase-like"/>
</dbReference>
<proteinExistence type="predicted"/>
<dbReference type="OrthoDB" id="1728974at2759"/>
<gene>
    <name evidence="2" type="ORF">AVEN_169220_1</name>
</gene>
<dbReference type="AlphaFoldDB" id="A0A4Y2KCA5"/>
<dbReference type="EMBL" id="BGPR01004460">
    <property type="protein sequence ID" value="GBM99907.1"/>
    <property type="molecule type" value="Genomic_DNA"/>
</dbReference>
<organism evidence="2 3">
    <name type="scientific">Araneus ventricosus</name>
    <name type="common">Orbweaver spider</name>
    <name type="synonym">Epeira ventricosa</name>
    <dbReference type="NCBI Taxonomy" id="182803"/>
    <lineage>
        <taxon>Eukaryota</taxon>
        <taxon>Metazoa</taxon>
        <taxon>Ecdysozoa</taxon>
        <taxon>Arthropoda</taxon>
        <taxon>Chelicerata</taxon>
        <taxon>Arachnida</taxon>
        <taxon>Araneae</taxon>
        <taxon>Araneomorphae</taxon>
        <taxon>Entelegynae</taxon>
        <taxon>Araneoidea</taxon>
        <taxon>Araneidae</taxon>
        <taxon>Araneus</taxon>
    </lineage>
</organism>
<evidence type="ECO:0000259" key="1">
    <source>
        <dbReference type="Pfam" id="PF14214"/>
    </source>
</evidence>
<evidence type="ECO:0000313" key="3">
    <source>
        <dbReference type="Proteomes" id="UP000499080"/>
    </source>
</evidence>
<dbReference type="Proteomes" id="UP000499080">
    <property type="component" value="Unassembled WGS sequence"/>
</dbReference>
<comment type="caution">
    <text evidence="2">The sequence shown here is derived from an EMBL/GenBank/DDBJ whole genome shotgun (WGS) entry which is preliminary data.</text>
</comment>
<feature type="domain" description="Helitron helicase-like" evidence="1">
    <location>
        <begin position="8"/>
        <end position="34"/>
    </location>
</feature>
<name>A0A4Y2KCA5_ARAVE</name>
<dbReference type="Pfam" id="PF14214">
    <property type="entry name" value="Helitron_like_N"/>
    <property type="match status" value="1"/>
</dbReference>
<protein>
    <recommendedName>
        <fullName evidence="1">Helitron helicase-like domain-containing protein</fullName>
    </recommendedName>
</protein>
<reference evidence="2 3" key="1">
    <citation type="journal article" date="2019" name="Sci. Rep.">
        <title>Orb-weaving spider Araneus ventricosus genome elucidates the spidroin gene catalogue.</title>
        <authorList>
            <person name="Kono N."/>
            <person name="Nakamura H."/>
            <person name="Ohtoshi R."/>
            <person name="Moran D.A.P."/>
            <person name="Shinohara A."/>
            <person name="Yoshida Y."/>
            <person name="Fujiwara M."/>
            <person name="Mori M."/>
            <person name="Tomita M."/>
            <person name="Arakawa K."/>
        </authorList>
    </citation>
    <scope>NUCLEOTIDE SEQUENCE [LARGE SCALE GENOMIC DNA]</scope>
</reference>
<evidence type="ECO:0000313" key="2">
    <source>
        <dbReference type="EMBL" id="GBM99907.1"/>
    </source>
</evidence>